<dbReference type="SUPFAM" id="SSF49562">
    <property type="entry name" value="C2 domain (Calcium/lipid-binding domain, CaLB)"/>
    <property type="match status" value="2"/>
</dbReference>
<dbReference type="SMART" id="SM00327">
    <property type="entry name" value="VWA"/>
    <property type="match status" value="1"/>
</dbReference>
<dbReference type="Pfam" id="PF00168">
    <property type="entry name" value="C2"/>
    <property type="match status" value="2"/>
</dbReference>
<dbReference type="EMBL" id="OB663136">
    <property type="protein sequence ID" value="CAD7231023.1"/>
    <property type="molecule type" value="Genomic_DNA"/>
</dbReference>
<comment type="similarity">
    <text evidence="1">Belongs to the copine family.</text>
</comment>
<dbReference type="GO" id="GO:0005544">
    <property type="term" value="F:calcium-dependent phospholipid binding"/>
    <property type="evidence" value="ECO:0007669"/>
    <property type="project" value="InterPro"/>
</dbReference>
<dbReference type="AlphaFoldDB" id="A0A7R8ZNC2"/>
<dbReference type="PANTHER" id="PTHR10857:SF106">
    <property type="entry name" value="C2 DOMAIN-CONTAINING PROTEIN"/>
    <property type="match status" value="1"/>
</dbReference>
<dbReference type="PROSITE" id="PS50234">
    <property type="entry name" value="VWFA"/>
    <property type="match status" value="1"/>
</dbReference>
<dbReference type="SMART" id="SM00239">
    <property type="entry name" value="C2"/>
    <property type="match status" value="2"/>
</dbReference>
<dbReference type="InterPro" id="IPR045052">
    <property type="entry name" value="Copine"/>
</dbReference>
<name>A0A7R8ZNC2_9CRUS</name>
<gene>
    <name evidence="3" type="ORF">CTOB1V02_LOCUS8878</name>
</gene>
<sequence>MSVTSGGFVPGTAAIPSSLVEITISCQDLADADFFSKSDPMCVTYLKEPSGWREIHRTEAIQNTLSPTFAKKPRLNYHFEEEQKLKFDLYDVDSDSTSLADHDFLGTAVVNLGSLVSNGKVVLPVRLSKTSEQGKIVLLVEEVSSCKQEVRTGAANRRSSESGDFILVHRTEVAKGSLNPSWKKFTIPVQQLCNGDHDRNLKIECLNYNSNGSHHFMGECFVTLRQLLEGPGPSNIVELSKPSSHHQKHSPGQLVLTFAQMNPVYSFLDYIRGGTELQATFAIDFTASNGNPVDPSSLHFIHPEYPSPYARAIRSVGTIIRDYDSDKKFPVLGFGAKIPPHGTVSHEFFVNGSPTDPYCDDIEGVLYAYHQCIRRIQLYGPTNFAPVINHVARFASAYREGSHYFILVIITDGVITDMPQTKEAIVQASVLPMSIIIIGVGTADFAAMEELDADTVPLVSRGRTASRDIVQFVPVRNFEQDPAGPLGTVPMSLSVASKLAKEVLAEIPVQFLSYMKTMGIKPRPVKETVVALPPDPEAPSFTRSAPSFARSAPSLALSAPSLALSVPSLTRSAPSFARSAPSLAL</sequence>
<dbReference type="FunFam" id="2.60.40.150:FF:000099">
    <property type="entry name" value="Copine 3"/>
    <property type="match status" value="1"/>
</dbReference>
<dbReference type="OrthoDB" id="5855668at2759"/>
<dbReference type="GO" id="GO:0071277">
    <property type="term" value="P:cellular response to calcium ion"/>
    <property type="evidence" value="ECO:0007669"/>
    <property type="project" value="TreeGrafter"/>
</dbReference>
<dbReference type="InterPro" id="IPR037768">
    <property type="entry name" value="C2B_Copine"/>
</dbReference>
<dbReference type="InterPro" id="IPR002035">
    <property type="entry name" value="VWF_A"/>
</dbReference>
<dbReference type="CDD" id="cd04047">
    <property type="entry name" value="C2B_Copine"/>
    <property type="match status" value="1"/>
</dbReference>
<dbReference type="Gene3D" id="2.60.40.150">
    <property type="entry name" value="C2 domain"/>
    <property type="match status" value="2"/>
</dbReference>
<dbReference type="InterPro" id="IPR000008">
    <property type="entry name" value="C2_dom"/>
</dbReference>
<protein>
    <submittedName>
        <fullName evidence="3">Uncharacterized protein</fullName>
    </submittedName>
</protein>
<dbReference type="InterPro" id="IPR035892">
    <property type="entry name" value="C2_domain_sf"/>
</dbReference>
<reference evidence="3" key="1">
    <citation type="submission" date="2020-11" db="EMBL/GenBank/DDBJ databases">
        <authorList>
            <person name="Tran Van P."/>
        </authorList>
    </citation>
    <scope>NUCLEOTIDE SEQUENCE</scope>
</reference>
<dbReference type="InterPro" id="IPR010734">
    <property type="entry name" value="Copine_C"/>
</dbReference>
<dbReference type="PROSITE" id="PS50004">
    <property type="entry name" value="C2"/>
    <property type="match status" value="1"/>
</dbReference>
<dbReference type="GO" id="GO:0005886">
    <property type="term" value="C:plasma membrane"/>
    <property type="evidence" value="ECO:0007669"/>
    <property type="project" value="TreeGrafter"/>
</dbReference>
<organism evidence="3">
    <name type="scientific">Cyprideis torosa</name>
    <dbReference type="NCBI Taxonomy" id="163714"/>
    <lineage>
        <taxon>Eukaryota</taxon>
        <taxon>Metazoa</taxon>
        <taxon>Ecdysozoa</taxon>
        <taxon>Arthropoda</taxon>
        <taxon>Crustacea</taxon>
        <taxon>Oligostraca</taxon>
        <taxon>Ostracoda</taxon>
        <taxon>Podocopa</taxon>
        <taxon>Podocopida</taxon>
        <taxon>Cytherocopina</taxon>
        <taxon>Cytheroidea</taxon>
        <taxon>Cytherideidae</taxon>
        <taxon>Cyprideis</taxon>
    </lineage>
</organism>
<accession>A0A7R8ZNC2</accession>
<dbReference type="InterPro" id="IPR036465">
    <property type="entry name" value="vWFA_dom_sf"/>
</dbReference>
<keyword evidence="2" id="KW-0677">Repeat</keyword>
<dbReference type="GO" id="GO:0032991">
    <property type="term" value="C:protein-containing complex"/>
    <property type="evidence" value="ECO:0007669"/>
    <property type="project" value="UniProtKB-ARBA"/>
</dbReference>
<proteinExistence type="inferred from homology"/>
<evidence type="ECO:0000256" key="1">
    <source>
        <dbReference type="ARBA" id="ARBA00009048"/>
    </source>
</evidence>
<evidence type="ECO:0000256" key="2">
    <source>
        <dbReference type="ARBA" id="ARBA00022737"/>
    </source>
</evidence>
<dbReference type="SUPFAM" id="SSF53300">
    <property type="entry name" value="vWA-like"/>
    <property type="match status" value="1"/>
</dbReference>
<dbReference type="Pfam" id="PF07002">
    <property type="entry name" value="Copine"/>
    <property type="match status" value="1"/>
</dbReference>
<dbReference type="PANTHER" id="PTHR10857">
    <property type="entry name" value="COPINE"/>
    <property type="match status" value="1"/>
</dbReference>
<evidence type="ECO:0000313" key="3">
    <source>
        <dbReference type="EMBL" id="CAD7231023.1"/>
    </source>
</evidence>
<dbReference type="CDD" id="cd04048">
    <property type="entry name" value="C2A_Copine"/>
    <property type="match status" value="1"/>
</dbReference>